<protein>
    <recommendedName>
        <fullName evidence="7">Sulfatase N-terminal domain-containing protein</fullName>
    </recommendedName>
</protein>
<dbReference type="SUPFAM" id="SSF53649">
    <property type="entry name" value="Alkaline phosphatase-like"/>
    <property type="match status" value="1"/>
</dbReference>
<gene>
    <name evidence="8" type="ORF">M9Y10_027522</name>
</gene>
<accession>A0ABR2H510</accession>
<proteinExistence type="predicted"/>
<dbReference type="EMBL" id="JAPFFF010000042">
    <property type="protein sequence ID" value="KAK8841319.1"/>
    <property type="molecule type" value="Genomic_DNA"/>
</dbReference>
<dbReference type="PANTHER" id="PTHR47371">
    <property type="entry name" value="LIPOTEICHOIC ACID SYNTHASE"/>
    <property type="match status" value="1"/>
</dbReference>
<sequence length="475" mass="55675">MLNMISLIIISYEILESISWLFTHSGFNVQVLLAIDLDWCYQHHFSLFIGFLSLVAITLLLTYYPCFDTKSKQITWHQYIIFVAISIIYAYNFANTFYNYLYPFEQMETLPPAARTMFFKSLQHFLNDPIEIKSYGDSGTKNPKDRKNLIIIEVESFEQQLMGRFNKFFPNSMPFLSNLSNYGVYVERMETQPYTTWSVASLFAAQCNLPLLMTYKRAYNNANFHLLPEHRCIGNYLQPEGYNLISFLCNTFIANFKLHLQLHNWTVYDLKEHGFNRDYDMFKYIGDTVIPKLAEKSSQPFVLHIANADTHPFPRFIVDDRCKIKFRKGTSQLLKSFNCLDLVFKSFLTKVEKSGLLENTELIIYGDHVLMGTFPRQANIIEPRHIAVMLPYHKHRKLITKRTSIYDLAPTFMELTGMKDYSPQFPFGSSIFSNKIGLFPDNRHFRFIYDFFSGQMKWSKDVSCDGKKEGFCRKT</sequence>
<keyword evidence="2" id="KW-1003">Cell membrane</keyword>
<reference evidence="8 9" key="1">
    <citation type="submission" date="2024-04" db="EMBL/GenBank/DDBJ databases">
        <title>Tritrichomonas musculus Genome.</title>
        <authorList>
            <person name="Alves-Ferreira E."/>
            <person name="Grigg M."/>
            <person name="Lorenzi H."/>
            <person name="Galac M."/>
        </authorList>
    </citation>
    <scope>NUCLEOTIDE SEQUENCE [LARGE SCALE GENOMIC DNA]</scope>
    <source>
        <strain evidence="8 9">EAF2021</strain>
    </source>
</reference>
<comment type="subcellular location">
    <subcellularLocation>
        <location evidence="1">Cell membrane</location>
        <topology evidence="1">Multi-pass membrane protein</topology>
    </subcellularLocation>
</comment>
<evidence type="ECO:0000256" key="1">
    <source>
        <dbReference type="ARBA" id="ARBA00004651"/>
    </source>
</evidence>
<evidence type="ECO:0000313" key="8">
    <source>
        <dbReference type="EMBL" id="KAK8841319.1"/>
    </source>
</evidence>
<keyword evidence="5 6" id="KW-0472">Membrane</keyword>
<evidence type="ECO:0000256" key="2">
    <source>
        <dbReference type="ARBA" id="ARBA00022475"/>
    </source>
</evidence>
<keyword evidence="3 6" id="KW-0812">Transmembrane</keyword>
<keyword evidence="9" id="KW-1185">Reference proteome</keyword>
<feature type="transmembrane region" description="Helical" evidence="6">
    <location>
        <begin position="79"/>
        <end position="101"/>
    </location>
</feature>
<name>A0ABR2H510_9EUKA</name>
<comment type="caution">
    <text evidence="8">The sequence shown here is derived from an EMBL/GenBank/DDBJ whole genome shotgun (WGS) entry which is preliminary data.</text>
</comment>
<keyword evidence="4 6" id="KW-1133">Transmembrane helix</keyword>
<feature type="transmembrane region" description="Helical" evidence="6">
    <location>
        <begin position="47"/>
        <end position="67"/>
    </location>
</feature>
<evidence type="ECO:0000256" key="4">
    <source>
        <dbReference type="ARBA" id="ARBA00022989"/>
    </source>
</evidence>
<dbReference type="Pfam" id="PF00884">
    <property type="entry name" value="Sulfatase"/>
    <property type="match status" value="1"/>
</dbReference>
<feature type="transmembrane region" description="Helical" evidence="6">
    <location>
        <begin position="7"/>
        <end position="27"/>
    </location>
</feature>
<dbReference type="PANTHER" id="PTHR47371:SF3">
    <property type="entry name" value="PHOSPHOGLYCEROL TRANSFERASE I"/>
    <property type="match status" value="1"/>
</dbReference>
<evidence type="ECO:0000256" key="3">
    <source>
        <dbReference type="ARBA" id="ARBA00022692"/>
    </source>
</evidence>
<evidence type="ECO:0000313" key="9">
    <source>
        <dbReference type="Proteomes" id="UP001470230"/>
    </source>
</evidence>
<evidence type="ECO:0000256" key="6">
    <source>
        <dbReference type="SAM" id="Phobius"/>
    </source>
</evidence>
<evidence type="ECO:0000256" key="5">
    <source>
        <dbReference type="ARBA" id="ARBA00023136"/>
    </source>
</evidence>
<evidence type="ECO:0000259" key="7">
    <source>
        <dbReference type="Pfam" id="PF00884"/>
    </source>
</evidence>
<dbReference type="InterPro" id="IPR017850">
    <property type="entry name" value="Alkaline_phosphatase_core_sf"/>
</dbReference>
<feature type="domain" description="Sulfatase N-terminal" evidence="7">
    <location>
        <begin position="147"/>
        <end position="418"/>
    </location>
</feature>
<dbReference type="Proteomes" id="UP001470230">
    <property type="component" value="Unassembled WGS sequence"/>
</dbReference>
<dbReference type="InterPro" id="IPR050448">
    <property type="entry name" value="OpgB/LTA_synthase_biosynth"/>
</dbReference>
<organism evidence="8 9">
    <name type="scientific">Tritrichomonas musculus</name>
    <dbReference type="NCBI Taxonomy" id="1915356"/>
    <lineage>
        <taxon>Eukaryota</taxon>
        <taxon>Metamonada</taxon>
        <taxon>Parabasalia</taxon>
        <taxon>Tritrichomonadida</taxon>
        <taxon>Tritrichomonadidae</taxon>
        <taxon>Tritrichomonas</taxon>
    </lineage>
</organism>
<dbReference type="Gene3D" id="3.40.720.10">
    <property type="entry name" value="Alkaline Phosphatase, subunit A"/>
    <property type="match status" value="1"/>
</dbReference>
<dbReference type="InterPro" id="IPR000917">
    <property type="entry name" value="Sulfatase_N"/>
</dbReference>